<dbReference type="Proteomes" id="UP001430953">
    <property type="component" value="Unassembled WGS sequence"/>
</dbReference>
<proteinExistence type="predicted"/>
<evidence type="ECO:0008006" key="4">
    <source>
        <dbReference type="Google" id="ProtNLM"/>
    </source>
</evidence>
<protein>
    <recommendedName>
        <fullName evidence="4">Ribosomal protein L33</fullName>
    </recommendedName>
</protein>
<evidence type="ECO:0000313" key="3">
    <source>
        <dbReference type="Proteomes" id="UP001430953"/>
    </source>
</evidence>
<evidence type="ECO:0000256" key="1">
    <source>
        <dbReference type="SAM" id="MobiDB-lite"/>
    </source>
</evidence>
<evidence type="ECO:0000313" key="2">
    <source>
        <dbReference type="EMBL" id="KAL0099299.1"/>
    </source>
</evidence>
<gene>
    <name evidence="2" type="ORF">PUN28_020103</name>
</gene>
<keyword evidence="3" id="KW-1185">Reference proteome</keyword>
<feature type="compositionally biased region" description="Basic residues" evidence="1">
    <location>
        <begin position="36"/>
        <end position="47"/>
    </location>
</feature>
<dbReference type="AlphaFoldDB" id="A0AAW2EAH9"/>
<accession>A0AAW2EAH9</accession>
<comment type="caution">
    <text evidence="2">The sequence shown here is derived from an EMBL/GenBank/DDBJ whole genome shotgun (WGS) entry which is preliminary data.</text>
</comment>
<dbReference type="EMBL" id="JADYXP020000028">
    <property type="protein sequence ID" value="KAL0099299.1"/>
    <property type="molecule type" value="Genomic_DNA"/>
</dbReference>
<name>A0AAW2EAH9_9HYME</name>
<sequence>MPKSVATALTCLINYEINLEFETSNAEKKNIYRTRIARHDPRHRPPRTKCSDCQPKNKLTHLLH</sequence>
<reference evidence="2 3" key="1">
    <citation type="submission" date="2023-03" db="EMBL/GenBank/DDBJ databases">
        <title>High recombination rates correlate with genetic variation in Cardiocondyla obscurior ants.</title>
        <authorList>
            <person name="Errbii M."/>
        </authorList>
    </citation>
    <scope>NUCLEOTIDE SEQUENCE [LARGE SCALE GENOMIC DNA]</scope>
    <source>
        <strain evidence="2">Alpha-2009</strain>
        <tissue evidence="2">Whole body</tissue>
    </source>
</reference>
<feature type="region of interest" description="Disordered" evidence="1">
    <location>
        <begin position="36"/>
        <end position="64"/>
    </location>
</feature>
<organism evidence="2 3">
    <name type="scientific">Cardiocondyla obscurior</name>
    <dbReference type="NCBI Taxonomy" id="286306"/>
    <lineage>
        <taxon>Eukaryota</taxon>
        <taxon>Metazoa</taxon>
        <taxon>Ecdysozoa</taxon>
        <taxon>Arthropoda</taxon>
        <taxon>Hexapoda</taxon>
        <taxon>Insecta</taxon>
        <taxon>Pterygota</taxon>
        <taxon>Neoptera</taxon>
        <taxon>Endopterygota</taxon>
        <taxon>Hymenoptera</taxon>
        <taxon>Apocrita</taxon>
        <taxon>Aculeata</taxon>
        <taxon>Formicoidea</taxon>
        <taxon>Formicidae</taxon>
        <taxon>Myrmicinae</taxon>
        <taxon>Cardiocondyla</taxon>
    </lineage>
</organism>